<feature type="compositionally biased region" description="Low complexity" evidence="1">
    <location>
        <begin position="8"/>
        <end position="18"/>
    </location>
</feature>
<proteinExistence type="predicted"/>
<sequence>MPHRPRSKPSTTNSPSTKHILPQNNGLLINPYASGKGYPEFLPHCMNIIRGFPAHGIELPLPPMPVRCFPPPSNAVYDRALKEYFIERRVERNKEEREAQRLRIVGTRENWFRGMKSDRRENWRIGIENMGYEKMGGMGEGTKREDAEIEALQSGQIKEKRPAKYKGESEDTGHSMNTPKINLTKGDSLAQNINTCHSTWINTTPGIRGTILAADEECQDFIADIHTHGSKLALCTVCNKRHIPPGPPITLADRDTCGSFLPKWFPTHLVARPWDTYRSLINELVALEEQKGDDDDVARDLETPRWDLEWHEASPEWIAAGRKEGWRRCRRGVNASEVERKCCVSHKERIYGERRRTVGEEEEMRKERKKVLQEFIDRQVRVFGEVDREIARARVQLESMGLMKFGGGKESVEHGVRREGAETMDKGIEDIEEIEEILGSTTKRETEECSTSGSDFEDCELDTHEDSSGKKRVF</sequence>
<organism evidence="2 3">
    <name type="scientific">Oidiodendron maius (strain Zn)</name>
    <dbReference type="NCBI Taxonomy" id="913774"/>
    <lineage>
        <taxon>Eukaryota</taxon>
        <taxon>Fungi</taxon>
        <taxon>Dikarya</taxon>
        <taxon>Ascomycota</taxon>
        <taxon>Pezizomycotina</taxon>
        <taxon>Leotiomycetes</taxon>
        <taxon>Leotiomycetes incertae sedis</taxon>
        <taxon>Myxotrichaceae</taxon>
        <taxon>Oidiodendron</taxon>
    </lineage>
</organism>
<feature type="compositionally biased region" description="Basic and acidic residues" evidence="1">
    <location>
        <begin position="157"/>
        <end position="173"/>
    </location>
</feature>
<dbReference type="InParanoid" id="A0A0C3I272"/>
<reference evidence="3" key="2">
    <citation type="submission" date="2015-01" db="EMBL/GenBank/DDBJ databases">
        <title>Evolutionary Origins and Diversification of the Mycorrhizal Mutualists.</title>
        <authorList>
            <consortium name="DOE Joint Genome Institute"/>
            <consortium name="Mycorrhizal Genomics Consortium"/>
            <person name="Kohler A."/>
            <person name="Kuo A."/>
            <person name="Nagy L.G."/>
            <person name="Floudas D."/>
            <person name="Copeland A."/>
            <person name="Barry K.W."/>
            <person name="Cichocki N."/>
            <person name="Veneault-Fourrey C."/>
            <person name="LaButti K."/>
            <person name="Lindquist E.A."/>
            <person name="Lipzen A."/>
            <person name="Lundell T."/>
            <person name="Morin E."/>
            <person name="Murat C."/>
            <person name="Riley R."/>
            <person name="Ohm R."/>
            <person name="Sun H."/>
            <person name="Tunlid A."/>
            <person name="Henrissat B."/>
            <person name="Grigoriev I.V."/>
            <person name="Hibbett D.S."/>
            <person name="Martin F."/>
        </authorList>
    </citation>
    <scope>NUCLEOTIDE SEQUENCE [LARGE SCALE GENOMIC DNA]</scope>
    <source>
        <strain evidence="3">Zn</strain>
    </source>
</reference>
<feature type="compositionally biased region" description="Basic and acidic residues" evidence="1">
    <location>
        <begin position="461"/>
        <end position="474"/>
    </location>
</feature>
<dbReference type="EMBL" id="KN832870">
    <property type="protein sequence ID" value="KIN08527.1"/>
    <property type="molecule type" value="Genomic_DNA"/>
</dbReference>
<dbReference type="HOGENOM" id="CLU_576317_0_0_1"/>
<dbReference type="OrthoDB" id="4749037at2759"/>
<reference evidence="2 3" key="1">
    <citation type="submission" date="2014-04" db="EMBL/GenBank/DDBJ databases">
        <authorList>
            <consortium name="DOE Joint Genome Institute"/>
            <person name="Kuo A."/>
            <person name="Martino E."/>
            <person name="Perotto S."/>
            <person name="Kohler A."/>
            <person name="Nagy L.G."/>
            <person name="Floudas D."/>
            <person name="Copeland A."/>
            <person name="Barry K.W."/>
            <person name="Cichocki N."/>
            <person name="Veneault-Fourrey C."/>
            <person name="LaButti K."/>
            <person name="Lindquist E.A."/>
            <person name="Lipzen A."/>
            <person name="Lundell T."/>
            <person name="Morin E."/>
            <person name="Murat C."/>
            <person name="Sun H."/>
            <person name="Tunlid A."/>
            <person name="Henrissat B."/>
            <person name="Grigoriev I.V."/>
            <person name="Hibbett D.S."/>
            <person name="Martin F."/>
            <person name="Nordberg H.P."/>
            <person name="Cantor M.N."/>
            <person name="Hua S.X."/>
        </authorList>
    </citation>
    <scope>NUCLEOTIDE SEQUENCE [LARGE SCALE GENOMIC DNA]</scope>
    <source>
        <strain evidence="2 3">Zn</strain>
    </source>
</reference>
<evidence type="ECO:0000313" key="2">
    <source>
        <dbReference type="EMBL" id="KIN08527.1"/>
    </source>
</evidence>
<keyword evidence="3" id="KW-1185">Reference proteome</keyword>
<evidence type="ECO:0000313" key="3">
    <source>
        <dbReference type="Proteomes" id="UP000054321"/>
    </source>
</evidence>
<gene>
    <name evidence="2" type="ORF">OIDMADRAFT_23316</name>
</gene>
<feature type="region of interest" description="Disordered" evidence="1">
    <location>
        <begin position="441"/>
        <end position="474"/>
    </location>
</feature>
<evidence type="ECO:0000256" key="1">
    <source>
        <dbReference type="SAM" id="MobiDB-lite"/>
    </source>
</evidence>
<dbReference type="AlphaFoldDB" id="A0A0C3I272"/>
<feature type="region of interest" description="Disordered" evidence="1">
    <location>
        <begin position="156"/>
        <end position="180"/>
    </location>
</feature>
<accession>A0A0C3I272</accession>
<dbReference type="Proteomes" id="UP000054321">
    <property type="component" value="Unassembled WGS sequence"/>
</dbReference>
<protein>
    <submittedName>
        <fullName evidence="2">Uncharacterized protein</fullName>
    </submittedName>
</protein>
<feature type="region of interest" description="Disordered" evidence="1">
    <location>
        <begin position="1"/>
        <end position="24"/>
    </location>
</feature>
<name>A0A0C3I272_OIDMZ</name>